<evidence type="ECO:0000256" key="1">
    <source>
        <dbReference type="SAM" id="MobiDB-lite"/>
    </source>
</evidence>
<dbReference type="OrthoDB" id="9805760at2"/>
<evidence type="ECO:0000313" key="4">
    <source>
        <dbReference type="Proteomes" id="UP000297693"/>
    </source>
</evidence>
<gene>
    <name evidence="3" type="ORF">EHQ58_10375</name>
</gene>
<dbReference type="SUPFAM" id="SSF110296">
    <property type="entry name" value="Oligoxyloglucan reducing end-specific cellobiohydrolase"/>
    <property type="match status" value="1"/>
</dbReference>
<dbReference type="Proteomes" id="UP000297693">
    <property type="component" value="Unassembled WGS sequence"/>
</dbReference>
<organism evidence="3 4">
    <name type="scientific">Leptospira ognonensis</name>
    <dbReference type="NCBI Taxonomy" id="2484945"/>
    <lineage>
        <taxon>Bacteria</taxon>
        <taxon>Pseudomonadati</taxon>
        <taxon>Spirochaetota</taxon>
        <taxon>Spirochaetia</taxon>
        <taxon>Leptospirales</taxon>
        <taxon>Leptospiraceae</taxon>
        <taxon>Leptospira</taxon>
    </lineage>
</organism>
<evidence type="ECO:0000259" key="2">
    <source>
        <dbReference type="Pfam" id="PF01833"/>
    </source>
</evidence>
<feature type="domain" description="IPT/TIG" evidence="2">
    <location>
        <begin position="109"/>
        <end position="183"/>
    </location>
</feature>
<dbReference type="InterPro" id="IPR002909">
    <property type="entry name" value="IPT_dom"/>
</dbReference>
<dbReference type="SUPFAM" id="SSF81296">
    <property type="entry name" value="E set domains"/>
    <property type="match status" value="1"/>
</dbReference>
<name>A0A4R9K2U1_9LEPT</name>
<reference evidence="3" key="1">
    <citation type="journal article" date="2019" name="PLoS Negl. Trop. Dis.">
        <title>Revisiting the worldwide diversity of Leptospira species in the environment.</title>
        <authorList>
            <person name="Vincent A.T."/>
            <person name="Schiettekatte O."/>
            <person name="Bourhy P."/>
            <person name="Veyrier F.J."/>
            <person name="Picardeau M."/>
        </authorList>
    </citation>
    <scope>NUCLEOTIDE SEQUENCE [LARGE SCALE GENOMIC DNA]</scope>
    <source>
        <strain evidence="3">201702476</strain>
    </source>
</reference>
<dbReference type="Pfam" id="PF01833">
    <property type="entry name" value="TIG"/>
    <property type="match status" value="1"/>
</dbReference>
<dbReference type="InterPro" id="IPR013783">
    <property type="entry name" value="Ig-like_fold"/>
</dbReference>
<proteinExistence type="predicted"/>
<keyword evidence="4" id="KW-1185">Reference proteome</keyword>
<dbReference type="Gene3D" id="2.60.40.10">
    <property type="entry name" value="Immunoglobulins"/>
    <property type="match status" value="1"/>
</dbReference>
<comment type="caution">
    <text evidence="3">The sequence shown here is derived from an EMBL/GenBank/DDBJ whole genome shotgun (WGS) entry which is preliminary data.</text>
</comment>
<dbReference type="InterPro" id="IPR014756">
    <property type="entry name" value="Ig_E-set"/>
</dbReference>
<feature type="region of interest" description="Disordered" evidence="1">
    <location>
        <begin position="74"/>
        <end position="104"/>
    </location>
</feature>
<accession>A0A4R9K2U1</accession>
<protein>
    <recommendedName>
        <fullName evidence="2">IPT/TIG domain-containing protein</fullName>
    </recommendedName>
</protein>
<sequence length="490" mass="50357">MLSISNYGKQSLVILVKKRFFQEYNLVPKGRKMKKKVENLLSIIVVLSLVSCSQPKSSDDVSNLLPILLLRGGTASSTTSTGTTSTGSGTGSSSGSTSTTTSSGSTTLSISSFSPSFGVAGTSVTISGSNFSATTSGNSVKFNGTTAVVNSATTSSLTVTAPNGVTSGTISVTVNGVTATSTASFSVSPWTSISFTASDDVYRISCPNSNTCFALTQASSSANTKFLRTLDGGSNWTIYDTGYSIFGSLAVLAGGMSCPDINTCYLVGSKASSKILKITSASGSPSIAQVGNNGFYYAISCPTSTFCIATGTNSTQRTTDGTNWSSISASYTMVTVHCVDTNTCYGGQVNAKTIYKTSDASAGTPSWATQSISTGTSVYSLQCVDSNTCMAVGLSVLAKTTDGTNWNSLTIPFVSGTSTTLNGVYCFDANTCTIVGSNTTVWRTSDGGSNWANQSFGATNTNNAVSCTTSSSNTCYVATTSGYVFKRTSN</sequence>
<evidence type="ECO:0000313" key="3">
    <source>
        <dbReference type="EMBL" id="TGL58538.1"/>
    </source>
</evidence>
<dbReference type="AlphaFoldDB" id="A0A4R9K2U1"/>
<dbReference type="EMBL" id="RQGD01000033">
    <property type="protein sequence ID" value="TGL58538.1"/>
    <property type="molecule type" value="Genomic_DNA"/>
</dbReference>